<organism evidence="12 13">
    <name type="scientific">Anseongella ginsenosidimutans</name>
    <dbReference type="NCBI Taxonomy" id="496056"/>
    <lineage>
        <taxon>Bacteria</taxon>
        <taxon>Pseudomonadati</taxon>
        <taxon>Bacteroidota</taxon>
        <taxon>Sphingobacteriia</taxon>
        <taxon>Sphingobacteriales</taxon>
        <taxon>Sphingobacteriaceae</taxon>
        <taxon>Anseongella</taxon>
    </lineage>
</organism>
<evidence type="ECO:0000256" key="10">
    <source>
        <dbReference type="HAMAP-Rule" id="MF_00162"/>
    </source>
</evidence>
<evidence type="ECO:0000256" key="2">
    <source>
        <dbReference type="ARBA" id="ARBA00001946"/>
    </source>
</evidence>
<comment type="pathway">
    <text evidence="10">Sulfur metabolism; glutathione biosynthesis; glutathione from L-cysteine and L-glutamate: step 2/2.</text>
</comment>
<evidence type="ECO:0000256" key="1">
    <source>
        <dbReference type="ARBA" id="ARBA00001936"/>
    </source>
</evidence>
<evidence type="ECO:0000256" key="3">
    <source>
        <dbReference type="ARBA" id="ARBA00022598"/>
    </source>
</evidence>
<reference evidence="12 13" key="1">
    <citation type="submission" date="2019-03" db="EMBL/GenBank/DDBJ databases">
        <title>Genomic Encyclopedia of Type Strains, Phase IV (KMG-IV): sequencing the most valuable type-strain genomes for metagenomic binning, comparative biology and taxonomic classification.</title>
        <authorList>
            <person name="Goeker M."/>
        </authorList>
    </citation>
    <scope>NUCLEOTIDE SEQUENCE [LARGE SCALE GENOMIC DNA]</scope>
    <source>
        <strain evidence="12 13">DSM 21100</strain>
    </source>
</reference>
<dbReference type="PROSITE" id="PS50975">
    <property type="entry name" value="ATP_GRASP"/>
    <property type="match status" value="1"/>
</dbReference>
<comment type="catalytic activity">
    <reaction evidence="10">
        <text>gamma-L-glutamyl-L-cysteine + glycine + ATP = glutathione + ADP + phosphate + H(+)</text>
        <dbReference type="Rhea" id="RHEA:13557"/>
        <dbReference type="ChEBI" id="CHEBI:15378"/>
        <dbReference type="ChEBI" id="CHEBI:30616"/>
        <dbReference type="ChEBI" id="CHEBI:43474"/>
        <dbReference type="ChEBI" id="CHEBI:57305"/>
        <dbReference type="ChEBI" id="CHEBI:57925"/>
        <dbReference type="ChEBI" id="CHEBI:58173"/>
        <dbReference type="ChEBI" id="CHEBI:456216"/>
        <dbReference type="EC" id="6.3.2.3"/>
    </reaction>
</comment>
<dbReference type="Pfam" id="PF02955">
    <property type="entry name" value="GSH-S_ATP"/>
    <property type="match status" value="1"/>
</dbReference>
<evidence type="ECO:0000313" key="13">
    <source>
        <dbReference type="Proteomes" id="UP000295807"/>
    </source>
</evidence>
<dbReference type="SUPFAM" id="SSF52440">
    <property type="entry name" value="PreATP-grasp domain"/>
    <property type="match status" value="1"/>
</dbReference>
<dbReference type="GO" id="GO:0005737">
    <property type="term" value="C:cytoplasm"/>
    <property type="evidence" value="ECO:0007669"/>
    <property type="project" value="TreeGrafter"/>
</dbReference>
<accession>A0A4V2UTG4</accession>
<dbReference type="InterPro" id="IPR011761">
    <property type="entry name" value="ATP-grasp"/>
</dbReference>
<keyword evidence="3 10" id="KW-0436">Ligase</keyword>
<dbReference type="HAMAP" id="MF_00162">
    <property type="entry name" value="GSH_S"/>
    <property type="match status" value="1"/>
</dbReference>
<evidence type="ECO:0000256" key="7">
    <source>
        <dbReference type="ARBA" id="ARBA00022840"/>
    </source>
</evidence>
<dbReference type="EMBL" id="SMAD01000009">
    <property type="protein sequence ID" value="TCS86039.1"/>
    <property type="molecule type" value="Genomic_DNA"/>
</dbReference>
<dbReference type="PANTHER" id="PTHR21621:SF4">
    <property type="entry name" value="GLUTATHIONE SYNTHETASE"/>
    <property type="match status" value="1"/>
</dbReference>
<comment type="caution">
    <text evidence="12">The sequence shown here is derived from an EMBL/GenBank/DDBJ whole genome shotgun (WGS) entry which is preliminary data.</text>
</comment>
<dbReference type="AlphaFoldDB" id="A0A4V2UTG4"/>
<dbReference type="GO" id="GO:0004363">
    <property type="term" value="F:glutathione synthase activity"/>
    <property type="evidence" value="ECO:0007669"/>
    <property type="project" value="UniProtKB-UniRule"/>
</dbReference>
<dbReference type="Gene3D" id="3.30.1490.20">
    <property type="entry name" value="ATP-grasp fold, A domain"/>
    <property type="match status" value="1"/>
</dbReference>
<evidence type="ECO:0000256" key="8">
    <source>
        <dbReference type="ARBA" id="ARBA00022842"/>
    </source>
</evidence>
<dbReference type="InterPro" id="IPR006284">
    <property type="entry name" value="Glut_synth_pro"/>
</dbReference>
<dbReference type="OrthoDB" id="9785415at2"/>
<dbReference type="PANTHER" id="PTHR21621">
    <property type="entry name" value="RIBOSOMAL PROTEIN S6 MODIFICATION PROTEIN"/>
    <property type="match status" value="1"/>
</dbReference>
<evidence type="ECO:0000256" key="5">
    <source>
        <dbReference type="ARBA" id="ARBA00022723"/>
    </source>
</evidence>
<evidence type="ECO:0000313" key="12">
    <source>
        <dbReference type="EMBL" id="TCS86039.1"/>
    </source>
</evidence>
<dbReference type="Proteomes" id="UP000295807">
    <property type="component" value="Unassembled WGS sequence"/>
</dbReference>
<keyword evidence="8" id="KW-0460">Magnesium</keyword>
<evidence type="ECO:0000259" key="11">
    <source>
        <dbReference type="PROSITE" id="PS50975"/>
    </source>
</evidence>
<keyword evidence="9" id="KW-0464">Manganese</keyword>
<evidence type="ECO:0000256" key="9">
    <source>
        <dbReference type="ARBA" id="ARBA00023211"/>
    </source>
</evidence>
<dbReference type="Gene3D" id="3.30.470.20">
    <property type="entry name" value="ATP-grasp fold, B domain"/>
    <property type="match status" value="1"/>
</dbReference>
<comment type="cofactor">
    <cofactor evidence="2">
        <name>Mg(2+)</name>
        <dbReference type="ChEBI" id="CHEBI:18420"/>
    </cofactor>
</comment>
<proteinExistence type="inferred from homology"/>
<keyword evidence="5" id="KW-0479">Metal-binding</keyword>
<protein>
    <recommendedName>
        <fullName evidence="10">Glutathione synthetase</fullName>
        <ecNumber evidence="10">6.3.2.3</ecNumber>
    </recommendedName>
    <alternativeName>
        <fullName evidence="10">GSH synthetase</fullName>
        <shortName evidence="10">GSH-S</shortName>
        <shortName evidence="10">GSHase</shortName>
    </alternativeName>
    <alternativeName>
        <fullName evidence="10">Glutathione synthase</fullName>
    </alternativeName>
</protein>
<keyword evidence="6 10" id="KW-0547">Nucleotide-binding</keyword>
<dbReference type="NCBIfam" id="NF009110">
    <property type="entry name" value="PRK12458.1"/>
    <property type="match status" value="1"/>
</dbReference>
<dbReference type="UniPathway" id="UPA00142">
    <property type="reaction ID" value="UER00210"/>
</dbReference>
<dbReference type="RefSeq" id="WP_132129845.1">
    <property type="nucleotide sequence ID" value="NZ_CP042432.1"/>
</dbReference>
<gene>
    <name evidence="10" type="primary">gshB</name>
    <name evidence="12" type="ORF">EDD80_10965</name>
</gene>
<dbReference type="SUPFAM" id="SSF56059">
    <property type="entry name" value="Glutathione synthetase ATP-binding domain-like"/>
    <property type="match status" value="1"/>
</dbReference>
<dbReference type="EC" id="6.3.2.3" evidence="10"/>
<dbReference type="GO" id="GO:0046872">
    <property type="term" value="F:metal ion binding"/>
    <property type="evidence" value="ECO:0007669"/>
    <property type="project" value="UniProtKB-KW"/>
</dbReference>
<evidence type="ECO:0000256" key="6">
    <source>
        <dbReference type="ARBA" id="ARBA00022741"/>
    </source>
</evidence>
<keyword evidence="4 10" id="KW-0317">Glutathione biosynthesis</keyword>
<keyword evidence="13" id="KW-1185">Reference proteome</keyword>
<name>A0A4V2UTG4_9SPHI</name>
<dbReference type="InterPro" id="IPR004218">
    <property type="entry name" value="GSHS_ATP-bd"/>
</dbReference>
<dbReference type="Pfam" id="PF02951">
    <property type="entry name" value="GSH-S_N"/>
    <property type="match status" value="1"/>
</dbReference>
<keyword evidence="7 10" id="KW-0067">ATP-binding</keyword>
<feature type="domain" description="ATP-grasp" evidence="11">
    <location>
        <begin position="135"/>
        <end position="325"/>
    </location>
</feature>
<comment type="similarity">
    <text evidence="10">Belongs to the prokaryotic GSH synthase family.</text>
</comment>
<sequence length="346" mass="38607">MKIGFIVNQVKKEDPNFTTTGLAWTAHKRGHEVYYMGVGDLAYYSDEQVGAHARKVPDKKFNTRATFMDGVKSAAKEKITSAGLDVLMLRNDPAEDIEKRSWAQSAGMIFSQMAVKQGVIVLNDPQALSTAINKMYFQHFPEIVRPKTIISRNVEDIKAFFEETRHKMVMKPLQGSGGRNVFLVTKKEASNINQMFEAISRDGYVVGQEYLEEAKQGDIRLFLMNGSPIEVKGKIAMLNRLQKEGDIRSNIHRGGKAFKGQISDTMLELAESVKPKLIKDGMFLVGIDIVGNKLMEINVFSPGGLGNASELHKTDFITPVIEAIEKKVAYKKIYGDNISNVRIATI</sequence>
<dbReference type="Gene3D" id="3.40.50.20">
    <property type="match status" value="1"/>
</dbReference>
<dbReference type="InterPro" id="IPR016185">
    <property type="entry name" value="PreATP-grasp_dom_sf"/>
</dbReference>
<evidence type="ECO:0000256" key="4">
    <source>
        <dbReference type="ARBA" id="ARBA00022684"/>
    </source>
</evidence>
<comment type="cofactor">
    <cofactor evidence="1">
        <name>Mn(2+)</name>
        <dbReference type="ChEBI" id="CHEBI:29035"/>
    </cofactor>
</comment>
<dbReference type="InterPro" id="IPR013815">
    <property type="entry name" value="ATP_grasp_subdomain_1"/>
</dbReference>
<dbReference type="InterPro" id="IPR004215">
    <property type="entry name" value="GSHS_N"/>
</dbReference>
<dbReference type="GO" id="GO:0005524">
    <property type="term" value="F:ATP binding"/>
    <property type="evidence" value="ECO:0007669"/>
    <property type="project" value="UniProtKB-UniRule"/>
</dbReference>